<evidence type="ECO:0000313" key="7">
    <source>
        <dbReference type="EMBL" id="CAL5137093.1"/>
    </source>
</evidence>
<feature type="compositionally biased region" description="Basic and acidic residues" evidence="5">
    <location>
        <begin position="85"/>
        <end position="95"/>
    </location>
</feature>
<dbReference type="GO" id="GO:0060271">
    <property type="term" value="P:cilium assembly"/>
    <property type="evidence" value="ECO:0007669"/>
    <property type="project" value="TreeGrafter"/>
</dbReference>
<feature type="compositionally biased region" description="Polar residues" evidence="5">
    <location>
        <begin position="58"/>
        <end position="69"/>
    </location>
</feature>
<feature type="region of interest" description="Disordered" evidence="5">
    <location>
        <begin position="1"/>
        <end position="200"/>
    </location>
</feature>
<dbReference type="GO" id="GO:0036064">
    <property type="term" value="C:ciliary basal body"/>
    <property type="evidence" value="ECO:0007669"/>
    <property type="project" value="TreeGrafter"/>
</dbReference>
<feature type="compositionally biased region" description="Low complexity" evidence="5">
    <location>
        <begin position="110"/>
        <end position="119"/>
    </location>
</feature>
<dbReference type="InterPro" id="IPR025254">
    <property type="entry name" value="CCDC113/CCDC96_CC"/>
</dbReference>
<dbReference type="Proteomes" id="UP001497525">
    <property type="component" value="Unassembled WGS sequence"/>
</dbReference>
<dbReference type="InterPro" id="IPR051885">
    <property type="entry name" value="CC_CF"/>
</dbReference>
<keyword evidence="2 4" id="KW-0175">Coiled coil</keyword>
<dbReference type="PANTHER" id="PTHR15654">
    <property type="entry name" value="COILED-COIL DOMAIN-CONTAINING PROTEIN 113-RELATED"/>
    <property type="match status" value="1"/>
</dbReference>
<organism evidence="7 8">
    <name type="scientific">Calicophoron daubneyi</name>
    <name type="common">Rumen fluke</name>
    <name type="synonym">Paramphistomum daubneyi</name>
    <dbReference type="NCBI Taxonomy" id="300641"/>
    <lineage>
        <taxon>Eukaryota</taxon>
        <taxon>Metazoa</taxon>
        <taxon>Spiralia</taxon>
        <taxon>Lophotrochozoa</taxon>
        <taxon>Platyhelminthes</taxon>
        <taxon>Trematoda</taxon>
        <taxon>Digenea</taxon>
        <taxon>Plagiorchiida</taxon>
        <taxon>Pronocephalata</taxon>
        <taxon>Paramphistomoidea</taxon>
        <taxon>Paramphistomidae</taxon>
        <taxon>Calicophoron</taxon>
    </lineage>
</organism>
<dbReference type="Pfam" id="PF13870">
    <property type="entry name" value="CCDC113_CCDC96_CC"/>
    <property type="match status" value="1"/>
</dbReference>
<feature type="domain" description="CCDC113/CCDC96 coiled-coil" evidence="6">
    <location>
        <begin position="348"/>
        <end position="522"/>
    </location>
</feature>
<evidence type="ECO:0000256" key="5">
    <source>
        <dbReference type="SAM" id="MobiDB-lite"/>
    </source>
</evidence>
<keyword evidence="3" id="KW-0966">Cell projection</keyword>
<evidence type="ECO:0000256" key="1">
    <source>
        <dbReference type="ARBA" id="ARBA00004138"/>
    </source>
</evidence>
<dbReference type="GO" id="GO:0005930">
    <property type="term" value="C:axoneme"/>
    <property type="evidence" value="ECO:0007669"/>
    <property type="project" value="TreeGrafter"/>
</dbReference>
<dbReference type="AlphaFoldDB" id="A0AAV2TI43"/>
<reference evidence="7" key="1">
    <citation type="submission" date="2024-06" db="EMBL/GenBank/DDBJ databases">
        <authorList>
            <person name="Liu X."/>
            <person name="Lenzi L."/>
            <person name="Haldenby T S."/>
            <person name="Uol C."/>
        </authorList>
    </citation>
    <scope>NUCLEOTIDE SEQUENCE</scope>
</reference>
<feature type="coiled-coil region" evidence="4">
    <location>
        <begin position="361"/>
        <end position="421"/>
    </location>
</feature>
<evidence type="ECO:0000256" key="4">
    <source>
        <dbReference type="SAM" id="Coils"/>
    </source>
</evidence>
<feature type="compositionally biased region" description="Basic and acidic residues" evidence="5">
    <location>
        <begin position="151"/>
        <end position="171"/>
    </location>
</feature>
<gene>
    <name evidence="7" type="ORF">CDAUBV1_LOCUS11364</name>
</gene>
<feature type="coiled-coil region" evidence="4">
    <location>
        <begin position="453"/>
        <end position="510"/>
    </location>
</feature>
<proteinExistence type="predicted"/>
<dbReference type="PANTHER" id="PTHR15654:SF1">
    <property type="entry name" value="COILED-COIL DOMAIN-CONTAINING PROTEIN 96"/>
    <property type="match status" value="1"/>
</dbReference>
<evidence type="ECO:0000313" key="8">
    <source>
        <dbReference type="Proteomes" id="UP001497525"/>
    </source>
</evidence>
<name>A0AAV2TI43_CALDB</name>
<feature type="compositionally biased region" description="Basic and acidic residues" evidence="5">
    <location>
        <begin position="1"/>
        <end position="15"/>
    </location>
</feature>
<dbReference type="EMBL" id="CAXLJL010000378">
    <property type="protein sequence ID" value="CAL5137093.1"/>
    <property type="molecule type" value="Genomic_DNA"/>
</dbReference>
<accession>A0AAV2TI43</accession>
<sequence length="538" mass="61030">MDSRPESAGENKENQPIETPDVQSPAPENHEIENSDEKSKDVGKGQEEEVLDGKEGSVSESATAASPENAQAPEPQDGSQDEEEQMKPTPRDEASKSSMPVEIREKKVRSSSSSTSVGSPEKKPGPEQPPAYPFFVEHRSSEAEENSSSEEETHQRSDARDDYSFDTKELNFPDGSAGTGMGSDHTEGSTSIDSLEKQEERERMREKLIEQYRQAVIEHKIARETNLQLQTKLAEYFRRKKADAAEQQSGTSSLAGSTADTAVDYEQRYNKYIASLTELRHQYQTMQTSYHKQIEELKEICAQRQKEVDEAYKDFTNYKYNIGKKALHSRTGRPINPKELVAMLAAEQKKEAIVMEVRLENIKLRNEVAKVEAILKSKEELAEGLHLIDFEQLKIENQTYNEKIEERNEELTKLKRKIACTVQIMTHVKEKLQAVQFDNAKQRQRLGIADAELTFNRDQLTRLKQARDRLRAENSKLRRSCGLLGKSALLLNYEDSVDAVNGKKAALEETRRITAQYQSRTKSLIEKIEAVQEKTNNA</sequence>
<feature type="compositionally biased region" description="Basic and acidic residues" evidence="5">
    <location>
        <begin position="28"/>
        <end position="57"/>
    </location>
</feature>
<comment type="caution">
    <text evidence="7">The sequence shown here is derived from an EMBL/GenBank/DDBJ whole genome shotgun (WGS) entry which is preliminary data.</text>
</comment>
<evidence type="ECO:0000259" key="6">
    <source>
        <dbReference type="Pfam" id="PF13870"/>
    </source>
</evidence>
<protein>
    <recommendedName>
        <fullName evidence="6">CCDC113/CCDC96 coiled-coil domain-containing protein</fullName>
    </recommendedName>
</protein>
<comment type="subcellular location">
    <subcellularLocation>
        <location evidence="1">Cell projection</location>
        <location evidence="1">Cilium</location>
    </subcellularLocation>
</comment>
<evidence type="ECO:0000256" key="2">
    <source>
        <dbReference type="ARBA" id="ARBA00023054"/>
    </source>
</evidence>
<evidence type="ECO:0000256" key="3">
    <source>
        <dbReference type="ARBA" id="ARBA00023273"/>
    </source>
</evidence>